<accession>D8QSP3</accession>
<dbReference type="AlphaFoldDB" id="D8QSP3"/>
<evidence type="ECO:0000256" key="1">
    <source>
        <dbReference type="SAM" id="MobiDB-lite"/>
    </source>
</evidence>
<gene>
    <name evidence="2" type="ORF">SELMODRAFT_403832</name>
</gene>
<keyword evidence="3" id="KW-1185">Reference proteome</keyword>
<dbReference type="PANTHER" id="PTHR36778:SF1">
    <property type="entry name" value="CADMIUM-INDUCED PROTEIN AS8"/>
    <property type="match status" value="1"/>
</dbReference>
<feature type="region of interest" description="Disordered" evidence="1">
    <location>
        <begin position="212"/>
        <end position="231"/>
    </location>
</feature>
<dbReference type="STRING" id="88036.D8QSP3"/>
<name>D8QSP3_SELML</name>
<dbReference type="eggNOG" id="ENOG502S2MU">
    <property type="taxonomic scope" value="Eukaryota"/>
</dbReference>
<dbReference type="EMBL" id="GL377566">
    <property type="protein sequence ID" value="EFJ36976.1"/>
    <property type="molecule type" value="Genomic_DNA"/>
</dbReference>
<dbReference type="HOGENOM" id="CLU_1201574_0_0_1"/>
<protein>
    <recommendedName>
        <fullName evidence="4">Cadmium-induced protein AS8</fullName>
    </recommendedName>
</protein>
<dbReference type="Proteomes" id="UP000001514">
    <property type="component" value="Unassembled WGS sequence"/>
</dbReference>
<reference evidence="2 3" key="1">
    <citation type="journal article" date="2011" name="Science">
        <title>The Selaginella genome identifies genetic changes associated with the evolution of vascular plants.</title>
        <authorList>
            <person name="Banks J.A."/>
            <person name="Nishiyama T."/>
            <person name="Hasebe M."/>
            <person name="Bowman J.L."/>
            <person name="Gribskov M."/>
            <person name="dePamphilis C."/>
            <person name="Albert V.A."/>
            <person name="Aono N."/>
            <person name="Aoyama T."/>
            <person name="Ambrose B.A."/>
            <person name="Ashton N.W."/>
            <person name="Axtell M.J."/>
            <person name="Barker E."/>
            <person name="Barker M.S."/>
            <person name="Bennetzen J.L."/>
            <person name="Bonawitz N.D."/>
            <person name="Chapple C."/>
            <person name="Cheng C."/>
            <person name="Correa L.G."/>
            <person name="Dacre M."/>
            <person name="DeBarry J."/>
            <person name="Dreyer I."/>
            <person name="Elias M."/>
            <person name="Engstrom E.M."/>
            <person name="Estelle M."/>
            <person name="Feng L."/>
            <person name="Finet C."/>
            <person name="Floyd S.K."/>
            <person name="Frommer W.B."/>
            <person name="Fujita T."/>
            <person name="Gramzow L."/>
            <person name="Gutensohn M."/>
            <person name="Harholt J."/>
            <person name="Hattori M."/>
            <person name="Heyl A."/>
            <person name="Hirai T."/>
            <person name="Hiwatashi Y."/>
            <person name="Ishikawa M."/>
            <person name="Iwata M."/>
            <person name="Karol K.G."/>
            <person name="Koehler B."/>
            <person name="Kolukisaoglu U."/>
            <person name="Kubo M."/>
            <person name="Kurata T."/>
            <person name="Lalonde S."/>
            <person name="Li K."/>
            <person name="Li Y."/>
            <person name="Litt A."/>
            <person name="Lyons E."/>
            <person name="Manning G."/>
            <person name="Maruyama T."/>
            <person name="Michael T.P."/>
            <person name="Mikami K."/>
            <person name="Miyazaki S."/>
            <person name="Morinaga S."/>
            <person name="Murata T."/>
            <person name="Mueller-Roeber B."/>
            <person name="Nelson D.R."/>
            <person name="Obara M."/>
            <person name="Oguri Y."/>
            <person name="Olmstead R.G."/>
            <person name="Onodera N."/>
            <person name="Petersen B.L."/>
            <person name="Pils B."/>
            <person name="Prigge M."/>
            <person name="Rensing S.A."/>
            <person name="Riano-Pachon D.M."/>
            <person name="Roberts A.W."/>
            <person name="Sato Y."/>
            <person name="Scheller H.V."/>
            <person name="Schulz B."/>
            <person name="Schulz C."/>
            <person name="Shakirov E.V."/>
            <person name="Shibagaki N."/>
            <person name="Shinohara N."/>
            <person name="Shippen D.E."/>
            <person name="Soerensen I."/>
            <person name="Sotooka R."/>
            <person name="Sugimoto N."/>
            <person name="Sugita M."/>
            <person name="Sumikawa N."/>
            <person name="Tanurdzic M."/>
            <person name="Theissen G."/>
            <person name="Ulvskov P."/>
            <person name="Wakazuki S."/>
            <person name="Weng J.K."/>
            <person name="Willats W.W."/>
            <person name="Wipf D."/>
            <person name="Wolf P.G."/>
            <person name="Yang L."/>
            <person name="Zimmer A.D."/>
            <person name="Zhu Q."/>
            <person name="Mitros T."/>
            <person name="Hellsten U."/>
            <person name="Loque D."/>
            <person name="Otillar R."/>
            <person name="Salamov A."/>
            <person name="Schmutz J."/>
            <person name="Shapiro H."/>
            <person name="Lindquist E."/>
            <person name="Lucas S."/>
            <person name="Rokhsar D."/>
            <person name="Grigoriev I.V."/>
        </authorList>
    </citation>
    <scope>NUCLEOTIDE SEQUENCE [LARGE SCALE GENOMIC DNA]</scope>
</reference>
<dbReference type="PANTHER" id="PTHR36778">
    <property type="entry name" value="CADMIUM-INDUCED PROTEIN AS8"/>
    <property type="match status" value="1"/>
</dbReference>
<dbReference type="KEGG" id="smo:SELMODRAFT_403832"/>
<evidence type="ECO:0000313" key="3">
    <source>
        <dbReference type="Proteomes" id="UP000001514"/>
    </source>
</evidence>
<feature type="compositionally biased region" description="Polar residues" evidence="1">
    <location>
        <begin position="214"/>
        <end position="225"/>
    </location>
</feature>
<organism evidence="3">
    <name type="scientific">Selaginella moellendorffii</name>
    <name type="common">Spikemoss</name>
    <dbReference type="NCBI Taxonomy" id="88036"/>
    <lineage>
        <taxon>Eukaryota</taxon>
        <taxon>Viridiplantae</taxon>
        <taxon>Streptophyta</taxon>
        <taxon>Embryophyta</taxon>
        <taxon>Tracheophyta</taxon>
        <taxon>Lycopodiopsida</taxon>
        <taxon>Selaginellales</taxon>
        <taxon>Selaginellaceae</taxon>
        <taxon>Selaginella</taxon>
    </lineage>
</organism>
<proteinExistence type="predicted"/>
<dbReference type="InterPro" id="IPR037735">
    <property type="entry name" value="AS8-like"/>
</dbReference>
<evidence type="ECO:0008006" key="4">
    <source>
        <dbReference type="Google" id="ProtNLM"/>
    </source>
</evidence>
<sequence length="231" mass="24596">MTLINLFRRYERWNPVHPTYGAFWGIGFGLGCGVGWGPGFGPEVIGYVGSGCGVGISVGVTMVGVGVGLPAGGLACVPSDEFLHFLPSSILPQGKCLFELDFSALLMSRRKSPSFHDDTAHLVVSYAGHGIMDFTKSTAAPAASIAVKRGWSALCLHIGTALERGRLGHSSRKSYSLDEFQRQSLVALRQGWDSFSGKVRSAGLSRLRPCNAGLLQSDSNSNQSERPPPPS</sequence>
<evidence type="ECO:0000313" key="2">
    <source>
        <dbReference type="EMBL" id="EFJ36976.1"/>
    </source>
</evidence>
<dbReference type="InParanoid" id="D8QSP3"/>
<dbReference type="Gramene" id="EFJ36976">
    <property type="protein sequence ID" value="EFJ36976"/>
    <property type="gene ID" value="SELMODRAFT_403832"/>
</dbReference>